<organism evidence="1 2">
    <name type="scientific">Ambispora leptoticha</name>
    <dbReference type="NCBI Taxonomy" id="144679"/>
    <lineage>
        <taxon>Eukaryota</taxon>
        <taxon>Fungi</taxon>
        <taxon>Fungi incertae sedis</taxon>
        <taxon>Mucoromycota</taxon>
        <taxon>Glomeromycotina</taxon>
        <taxon>Glomeromycetes</taxon>
        <taxon>Archaeosporales</taxon>
        <taxon>Ambisporaceae</taxon>
        <taxon>Ambispora</taxon>
    </lineage>
</organism>
<dbReference type="OrthoDB" id="10527319at2759"/>
<name>A0A9N9CV41_9GLOM</name>
<dbReference type="Proteomes" id="UP000789508">
    <property type="component" value="Unassembled WGS sequence"/>
</dbReference>
<evidence type="ECO:0000313" key="1">
    <source>
        <dbReference type="EMBL" id="CAG8615520.1"/>
    </source>
</evidence>
<keyword evidence="2" id="KW-1185">Reference proteome</keyword>
<comment type="caution">
    <text evidence="1">The sequence shown here is derived from an EMBL/GenBank/DDBJ whole genome shotgun (WGS) entry which is preliminary data.</text>
</comment>
<dbReference type="EMBL" id="CAJVPS010005485">
    <property type="protein sequence ID" value="CAG8615520.1"/>
    <property type="molecule type" value="Genomic_DNA"/>
</dbReference>
<sequence length="166" mass="19885">MSQNLDISFSIPNLANDMSKVITDLIKQAKQSKAILNWDEEFLSFEVKKEFTIIPVTCTQQRSTMKLISLERELESSILEDNDNEYEFKEEKLVDQSLYIVYEEQSEQLVLKIEVQENLIKINDEVIELEEKERIHQERLKDYNGCIHNRKENNYIQYKKEQDIYR</sequence>
<evidence type="ECO:0000313" key="2">
    <source>
        <dbReference type="Proteomes" id="UP000789508"/>
    </source>
</evidence>
<gene>
    <name evidence="1" type="ORF">ALEPTO_LOCUS8740</name>
</gene>
<protein>
    <submittedName>
        <fullName evidence="1">11169_t:CDS:1</fullName>
    </submittedName>
</protein>
<proteinExistence type="predicted"/>
<accession>A0A9N9CV41</accession>
<reference evidence="1" key="1">
    <citation type="submission" date="2021-06" db="EMBL/GenBank/DDBJ databases">
        <authorList>
            <person name="Kallberg Y."/>
            <person name="Tangrot J."/>
            <person name="Rosling A."/>
        </authorList>
    </citation>
    <scope>NUCLEOTIDE SEQUENCE</scope>
    <source>
        <strain evidence="1">FL130A</strain>
    </source>
</reference>
<dbReference type="AlphaFoldDB" id="A0A9N9CV41"/>